<proteinExistence type="predicted"/>
<accession>X0X681</accession>
<gene>
    <name evidence="1" type="ORF">S01H1_52980</name>
</gene>
<dbReference type="EMBL" id="BARS01034279">
    <property type="protein sequence ID" value="GAG20466.1"/>
    <property type="molecule type" value="Genomic_DNA"/>
</dbReference>
<evidence type="ECO:0000313" key="1">
    <source>
        <dbReference type="EMBL" id="GAG20466.1"/>
    </source>
</evidence>
<name>X0X681_9ZZZZ</name>
<sequence length="67" mass="7301">MADRIGIRGRFIDVFVRFSDPSGEPVNADVPPSVEVTDTDGLVRQILNTAGISQIADSPGLYQFSYE</sequence>
<comment type="caution">
    <text evidence="1">The sequence shown here is derived from an EMBL/GenBank/DDBJ whole genome shotgun (WGS) entry which is preliminary data.</text>
</comment>
<feature type="non-terminal residue" evidence="1">
    <location>
        <position position="67"/>
    </location>
</feature>
<reference evidence="1" key="1">
    <citation type="journal article" date="2014" name="Front. Microbiol.">
        <title>High frequency of phylogenetically diverse reductive dehalogenase-homologous genes in deep subseafloor sedimentary metagenomes.</title>
        <authorList>
            <person name="Kawai M."/>
            <person name="Futagami T."/>
            <person name="Toyoda A."/>
            <person name="Takaki Y."/>
            <person name="Nishi S."/>
            <person name="Hori S."/>
            <person name="Arai W."/>
            <person name="Tsubouchi T."/>
            <person name="Morono Y."/>
            <person name="Uchiyama I."/>
            <person name="Ito T."/>
            <person name="Fujiyama A."/>
            <person name="Inagaki F."/>
            <person name="Takami H."/>
        </authorList>
    </citation>
    <scope>NUCLEOTIDE SEQUENCE</scope>
    <source>
        <strain evidence="1">Expedition CK06-06</strain>
    </source>
</reference>
<organism evidence="1">
    <name type="scientific">marine sediment metagenome</name>
    <dbReference type="NCBI Taxonomy" id="412755"/>
    <lineage>
        <taxon>unclassified sequences</taxon>
        <taxon>metagenomes</taxon>
        <taxon>ecological metagenomes</taxon>
    </lineage>
</organism>
<dbReference type="AlphaFoldDB" id="X0X681"/>
<protein>
    <submittedName>
        <fullName evidence="1">Uncharacterized protein</fullName>
    </submittedName>
</protein>